<dbReference type="EMBL" id="STGU01000028">
    <property type="protein sequence ID" value="THV29941.1"/>
    <property type="molecule type" value="Genomic_DNA"/>
</dbReference>
<proteinExistence type="predicted"/>
<sequence length="175" mass="20117">MTHIQPGSLVRLKRSVAQKNKWPRPVSVVTMIEMPYFSAVNVTGARPGSQIKHKLDDYELVPDDVEIKIRQPKSTWRPGDLVVDDHGNHVVVTSVRTIPDNGLFAGTALDETPVFYRGQFSEHWKASGFKLVRRREDMIDEKTRQNHRSYDVQQAIRRLRRPIPHDPRGAEAINF</sequence>
<evidence type="ECO:0000313" key="1">
    <source>
        <dbReference type="EMBL" id="THV29941.1"/>
    </source>
</evidence>
<reference evidence="1 2" key="1">
    <citation type="submission" date="2019-04" db="EMBL/GenBank/DDBJ databases">
        <title>genome sequence of strain W3.</title>
        <authorList>
            <person name="Gao J."/>
            <person name="Sun J."/>
        </authorList>
    </citation>
    <scope>NUCLEOTIDE SEQUENCE [LARGE SCALE GENOMIC DNA]</scope>
    <source>
        <strain evidence="1 2">W3</strain>
    </source>
</reference>
<accession>A0A4S8PIX7</accession>
<name>A0A4S8PIX7_9HYPH</name>
<gene>
    <name evidence="1" type="ORF">FAA86_23050</name>
</gene>
<dbReference type="AlphaFoldDB" id="A0A4S8PIX7"/>
<dbReference type="RefSeq" id="WP_136543520.1">
    <property type="nucleotide sequence ID" value="NZ_STGU01000028.1"/>
</dbReference>
<evidence type="ECO:0000313" key="2">
    <source>
        <dbReference type="Proteomes" id="UP000307378"/>
    </source>
</evidence>
<organism evidence="1 2">
    <name type="scientific">Rhizobium rosettiformans W3</name>
    <dbReference type="NCBI Taxonomy" id="538378"/>
    <lineage>
        <taxon>Bacteria</taxon>
        <taxon>Pseudomonadati</taxon>
        <taxon>Pseudomonadota</taxon>
        <taxon>Alphaproteobacteria</taxon>
        <taxon>Hyphomicrobiales</taxon>
        <taxon>Rhizobiaceae</taxon>
        <taxon>Rhizobium/Agrobacterium group</taxon>
        <taxon>Rhizobium</taxon>
    </lineage>
</organism>
<dbReference type="Proteomes" id="UP000307378">
    <property type="component" value="Unassembled WGS sequence"/>
</dbReference>
<comment type="caution">
    <text evidence="1">The sequence shown here is derived from an EMBL/GenBank/DDBJ whole genome shotgun (WGS) entry which is preliminary data.</text>
</comment>
<protein>
    <submittedName>
        <fullName evidence="1">Uncharacterized protein</fullName>
    </submittedName>
</protein>